<sequence>MDGTLALFLIAILFVILLAAGMHIGTVLIVTGIVGLMMLDGFRSFPAVIQDSSFYSVATYSLTTIPLFILMAQFIVRANIIGLLYRLVFKISKEKGGVLGAFTLLLGGFLGALSGSATAISAALAEISLPELRKHGFNKYFAAATVATAGSLSTLIPPSIILIVYGAATQTSIGKLFIAMTIPVAITMAVLFTAIFILHRFTQKEIANDSALETAAALSTEQLPSGDMDPSFKNYAISISNMFIIIGSIFFGIFFGLFTPTEAGAIGALLSFVMAVLLKKVNLEFIKTALEGTVKISSMVLFIILGASIFGKFMTLTLVPTKVIYWIEPLLNYPVLLMAILLSIYFLLFMVIEGTAVVLITVSVAVPIAAQAGYDPIVFGVLLTIVCAAGLLTPPVGLSVYSVAGVSNLAVHRVFYYGTIYAVIITLLVLPPLLLWPELITWLPNNM</sequence>
<dbReference type="InterPro" id="IPR010656">
    <property type="entry name" value="DctM"/>
</dbReference>
<keyword evidence="2" id="KW-1003">Cell membrane</keyword>
<feature type="transmembrane region" description="Helical" evidence="7">
    <location>
        <begin position="299"/>
        <end position="319"/>
    </location>
</feature>
<feature type="transmembrane region" description="Helical" evidence="7">
    <location>
        <begin position="331"/>
        <end position="349"/>
    </location>
</feature>
<feature type="transmembrane region" description="Helical" evidence="7">
    <location>
        <begin position="380"/>
        <end position="402"/>
    </location>
</feature>
<evidence type="ECO:0000256" key="2">
    <source>
        <dbReference type="ARBA" id="ARBA00022475"/>
    </source>
</evidence>
<keyword evidence="6 7" id="KW-0472">Membrane</keyword>
<gene>
    <name evidence="9" type="ORF">FZD51_07485</name>
</gene>
<feature type="transmembrane region" description="Helical" evidence="7">
    <location>
        <begin position="6"/>
        <end position="39"/>
    </location>
</feature>
<keyword evidence="4 7" id="KW-0812">Transmembrane</keyword>
<dbReference type="AlphaFoldDB" id="A0A5D4RFX2"/>
<dbReference type="PANTHER" id="PTHR33362:SF5">
    <property type="entry name" value="C4-DICARBOXYLATE TRAP TRANSPORTER LARGE PERMEASE PROTEIN DCTM"/>
    <property type="match status" value="1"/>
</dbReference>
<reference evidence="9 10" key="1">
    <citation type="submission" date="2019-08" db="EMBL/GenBank/DDBJ databases">
        <title>Bacillus genomes from the desert of Cuatro Cienegas, Coahuila.</title>
        <authorList>
            <person name="Olmedo-Alvarez G."/>
        </authorList>
    </citation>
    <scope>NUCLEOTIDE SEQUENCE [LARGE SCALE GENOMIC DNA]</scope>
    <source>
        <strain evidence="9 10">CH446_14T</strain>
    </source>
</reference>
<accession>A0A5D4RFX2</accession>
<name>A0A5D4RFX2_9BACI</name>
<dbReference type="InterPro" id="IPR004681">
    <property type="entry name" value="TRAP_DctM"/>
</dbReference>
<evidence type="ECO:0000313" key="9">
    <source>
        <dbReference type="EMBL" id="TYS50373.1"/>
    </source>
</evidence>
<keyword evidence="5 7" id="KW-1133">Transmembrane helix</keyword>
<feature type="domain" description="TRAP C4-dicarboxylate transport system permease DctM subunit" evidence="8">
    <location>
        <begin position="12"/>
        <end position="429"/>
    </location>
</feature>
<dbReference type="GO" id="GO:0005886">
    <property type="term" value="C:plasma membrane"/>
    <property type="evidence" value="ECO:0007669"/>
    <property type="project" value="UniProtKB-SubCell"/>
</dbReference>
<dbReference type="EMBL" id="VTER01000003">
    <property type="protein sequence ID" value="TYS50373.1"/>
    <property type="molecule type" value="Genomic_DNA"/>
</dbReference>
<evidence type="ECO:0000256" key="1">
    <source>
        <dbReference type="ARBA" id="ARBA00004429"/>
    </source>
</evidence>
<comment type="caution">
    <text evidence="9">The sequence shown here is derived from an EMBL/GenBank/DDBJ whole genome shotgun (WGS) entry which is preliminary data.</text>
</comment>
<evidence type="ECO:0000256" key="5">
    <source>
        <dbReference type="ARBA" id="ARBA00022989"/>
    </source>
</evidence>
<protein>
    <submittedName>
        <fullName evidence="9">TRAP transporter large permease subunit</fullName>
    </submittedName>
</protein>
<dbReference type="PIRSF" id="PIRSF006066">
    <property type="entry name" value="HI0050"/>
    <property type="match status" value="1"/>
</dbReference>
<dbReference type="Pfam" id="PF06808">
    <property type="entry name" value="DctM"/>
    <property type="match status" value="1"/>
</dbReference>
<keyword evidence="3" id="KW-0997">Cell inner membrane</keyword>
<evidence type="ECO:0000256" key="7">
    <source>
        <dbReference type="SAM" id="Phobius"/>
    </source>
</evidence>
<dbReference type="RefSeq" id="WP_148974175.1">
    <property type="nucleotide sequence ID" value="NZ_JBNIKU010000014.1"/>
</dbReference>
<feature type="transmembrane region" description="Helical" evidence="7">
    <location>
        <begin position="60"/>
        <end position="85"/>
    </location>
</feature>
<dbReference type="Proteomes" id="UP000322139">
    <property type="component" value="Unassembled WGS sequence"/>
</dbReference>
<dbReference type="PANTHER" id="PTHR33362">
    <property type="entry name" value="SIALIC ACID TRAP TRANSPORTER PERMEASE PROTEIN SIAT-RELATED"/>
    <property type="match status" value="1"/>
</dbReference>
<feature type="transmembrane region" description="Helical" evidence="7">
    <location>
        <begin position="140"/>
        <end position="165"/>
    </location>
</feature>
<feature type="transmembrane region" description="Helical" evidence="7">
    <location>
        <begin position="97"/>
        <end position="120"/>
    </location>
</feature>
<evidence type="ECO:0000256" key="6">
    <source>
        <dbReference type="ARBA" id="ARBA00023136"/>
    </source>
</evidence>
<dbReference type="GO" id="GO:0022857">
    <property type="term" value="F:transmembrane transporter activity"/>
    <property type="evidence" value="ECO:0007669"/>
    <property type="project" value="TreeGrafter"/>
</dbReference>
<evidence type="ECO:0000256" key="4">
    <source>
        <dbReference type="ARBA" id="ARBA00022692"/>
    </source>
</evidence>
<organism evidence="9 10">
    <name type="scientific">Bacillus infantis</name>
    <dbReference type="NCBI Taxonomy" id="324767"/>
    <lineage>
        <taxon>Bacteria</taxon>
        <taxon>Bacillati</taxon>
        <taxon>Bacillota</taxon>
        <taxon>Bacilli</taxon>
        <taxon>Bacillales</taxon>
        <taxon>Bacillaceae</taxon>
        <taxon>Bacillus</taxon>
    </lineage>
</organism>
<evidence type="ECO:0000259" key="8">
    <source>
        <dbReference type="Pfam" id="PF06808"/>
    </source>
</evidence>
<feature type="transmembrane region" description="Helical" evidence="7">
    <location>
        <begin position="235"/>
        <end position="257"/>
    </location>
</feature>
<evidence type="ECO:0000313" key="10">
    <source>
        <dbReference type="Proteomes" id="UP000322139"/>
    </source>
</evidence>
<evidence type="ECO:0000256" key="3">
    <source>
        <dbReference type="ARBA" id="ARBA00022519"/>
    </source>
</evidence>
<feature type="transmembrane region" description="Helical" evidence="7">
    <location>
        <begin position="414"/>
        <end position="436"/>
    </location>
</feature>
<proteinExistence type="predicted"/>
<feature type="transmembrane region" description="Helical" evidence="7">
    <location>
        <begin position="263"/>
        <end position="278"/>
    </location>
</feature>
<feature type="transmembrane region" description="Helical" evidence="7">
    <location>
        <begin position="177"/>
        <end position="198"/>
    </location>
</feature>
<comment type="subcellular location">
    <subcellularLocation>
        <location evidence="1">Cell inner membrane</location>
        <topology evidence="1">Multi-pass membrane protein</topology>
    </subcellularLocation>
</comment>